<dbReference type="PANTHER" id="PTHR38032">
    <property type="entry name" value="POLYMERASE-RELATED"/>
    <property type="match status" value="1"/>
</dbReference>
<proteinExistence type="predicted"/>
<organism evidence="3 4">
    <name type="scientific">Dendrosporobacter quercicolus</name>
    <dbReference type="NCBI Taxonomy" id="146817"/>
    <lineage>
        <taxon>Bacteria</taxon>
        <taxon>Bacillati</taxon>
        <taxon>Bacillota</taxon>
        <taxon>Negativicutes</taxon>
        <taxon>Selenomonadales</taxon>
        <taxon>Sporomusaceae</taxon>
        <taxon>Dendrosporobacter</taxon>
    </lineage>
</organism>
<protein>
    <recommendedName>
        <fullName evidence="2">Flagellar Assembly Protein A N-terminal region domain-containing protein</fullName>
    </recommendedName>
</protein>
<sequence length="539" mass="58510">MQDQVLTQAQDGGEEQVDGYYSLAIEERGVQLAVYSPKTEQGNPVNEAVIIQELKKQCITEYNYALLIKTVREAAGEPVKIAEAPEYEGEPDIQVLISRDRMEATVKIVRPEKSKPPCLEAIVEKIQSKGIVFGVDYEALQRLVGAAAEMTVAKGKPPQNGNNAYIQYYVDLETNAKPAELENGKVDFRNLNLFTTVQQGDVLAEKIPATPGSPGTDVLGNSVKPKPGKDIPFPVGKNTQVLDQTKVVAAIAGQLQMINHKINVLPVIEIKGDVDLSTGNIDFIGNVTVRGSVQSGFTIKAGGNVEIFGTVSGGIVEGKSIVIKMGIQGMGRGYVKASGDVVAKFIENGTVYAGNDVIVSEVVFHSKINAGKRVIVQGRRGLISGGRIVAGEEIVAKTAGTQMATNTELEVGVNPVMREEYKLIRKEIKQLELSLDQTQKALTILKSMNQNAMPSEKREMLLKLTKSQFHLVGQVTARRNRVAEIELALEELKHGRIRVSDVVYPGVKIVVGALIKPVREQLSHSSFYAEDGDIKIGPF</sequence>
<dbReference type="AlphaFoldDB" id="A0A1G9MHL7"/>
<feature type="coiled-coil region" evidence="1">
    <location>
        <begin position="421"/>
        <end position="448"/>
    </location>
</feature>
<keyword evidence="4" id="KW-1185">Reference proteome</keyword>
<dbReference type="InterPro" id="IPR005646">
    <property type="entry name" value="FapA"/>
</dbReference>
<feature type="domain" description="Flagellar Assembly Protein A N-terminal region" evidence="2">
    <location>
        <begin position="93"/>
        <end position="259"/>
    </location>
</feature>
<dbReference type="RefSeq" id="WP_245698000.1">
    <property type="nucleotide sequence ID" value="NZ_FNHB01000001.1"/>
</dbReference>
<dbReference type="Pfam" id="PF03961">
    <property type="entry name" value="FapA"/>
    <property type="match status" value="1"/>
</dbReference>
<reference evidence="3 4" key="1">
    <citation type="submission" date="2016-10" db="EMBL/GenBank/DDBJ databases">
        <authorList>
            <person name="de Groot N.N."/>
        </authorList>
    </citation>
    <scope>NUCLEOTIDE SEQUENCE [LARGE SCALE GENOMIC DNA]</scope>
    <source>
        <strain evidence="3 4">DSM 1736</strain>
    </source>
</reference>
<evidence type="ECO:0000256" key="1">
    <source>
        <dbReference type="SAM" id="Coils"/>
    </source>
</evidence>
<dbReference type="Pfam" id="PF20250">
    <property type="entry name" value="FapA_N"/>
    <property type="match status" value="1"/>
</dbReference>
<dbReference type="EMBL" id="FNHB01000001">
    <property type="protein sequence ID" value="SDL73407.1"/>
    <property type="molecule type" value="Genomic_DNA"/>
</dbReference>
<dbReference type="InterPro" id="IPR046866">
    <property type="entry name" value="FapA_N"/>
</dbReference>
<evidence type="ECO:0000259" key="2">
    <source>
        <dbReference type="Pfam" id="PF20250"/>
    </source>
</evidence>
<evidence type="ECO:0000313" key="4">
    <source>
        <dbReference type="Proteomes" id="UP000214880"/>
    </source>
</evidence>
<dbReference type="PANTHER" id="PTHR38032:SF1">
    <property type="entry name" value="RNA-BINDING PROTEIN KHPB N-TERMINAL DOMAIN-CONTAINING PROTEIN"/>
    <property type="match status" value="1"/>
</dbReference>
<dbReference type="InterPro" id="IPR046865">
    <property type="entry name" value="FapA_b_solenoid"/>
</dbReference>
<evidence type="ECO:0000313" key="3">
    <source>
        <dbReference type="EMBL" id="SDL73407.1"/>
    </source>
</evidence>
<dbReference type="Proteomes" id="UP000214880">
    <property type="component" value="Unassembled WGS sequence"/>
</dbReference>
<dbReference type="STRING" id="146817.SAMN04488502_101685"/>
<gene>
    <name evidence="3" type="ORF">SAMN04488502_101685</name>
</gene>
<accession>A0A1G9MHL7</accession>
<keyword evidence="1" id="KW-0175">Coiled coil</keyword>
<name>A0A1G9MHL7_9FIRM</name>